<dbReference type="Gene3D" id="3.90.1150.10">
    <property type="entry name" value="Aspartate Aminotransferase, domain 1"/>
    <property type="match status" value="1"/>
</dbReference>
<dbReference type="CDD" id="cd00610">
    <property type="entry name" value="OAT_like"/>
    <property type="match status" value="1"/>
</dbReference>
<protein>
    <submittedName>
        <fullName evidence="4">Putativedialkylglycine decarboxylase</fullName>
    </submittedName>
</protein>
<dbReference type="EMBL" id="LCWF01000137">
    <property type="protein sequence ID" value="KKY17692.1"/>
    <property type="molecule type" value="Genomic_DNA"/>
</dbReference>
<dbReference type="Pfam" id="PF00202">
    <property type="entry name" value="Aminotran_3"/>
    <property type="match status" value="1"/>
</dbReference>
<dbReference type="OrthoDB" id="10261433at2759"/>
<evidence type="ECO:0000256" key="1">
    <source>
        <dbReference type="ARBA" id="ARBA00008954"/>
    </source>
</evidence>
<dbReference type="PIRSF" id="PIRSF000521">
    <property type="entry name" value="Transaminase_4ab_Lys_Orn"/>
    <property type="match status" value="1"/>
</dbReference>
<dbReference type="InterPro" id="IPR005814">
    <property type="entry name" value="Aminotrans_3"/>
</dbReference>
<dbReference type="GO" id="GO:0030170">
    <property type="term" value="F:pyridoxal phosphate binding"/>
    <property type="evidence" value="ECO:0007669"/>
    <property type="project" value="InterPro"/>
</dbReference>
<dbReference type="PROSITE" id="PS00600">
    <property type="entry name" value="AA_TRANSFER_CLASS_3"/>
    <property type="match status" value="1"/>
</dbReference>
<dbReference type="PANTHER" id="PTHR45688:SF13">
    <property type="entry name" value="ALANINE--GLYOXYLATE AMINOTRANSFERASE 2-LIKE"/>
    <property type="match status" value="1"/>
</dbReference>
<dbReference type="GO" id="GO:0008483">
    <property type="term" value="F:transaminase activity"/>
    <property type="evidence" value="ECO:0007669"/>
    <property type="project" value="InterPro"/>
</dbReference>
<reference evidence="4 5" key="1">
    <citation type="submission" date="2015-05" db="EMBL/GenBank/DDBJ databases">
        <title>Distinctive expansion of gene families associated with plant cell wall degradation and secondary metabolism in the genomes of grapevine trunk pathogens.</title>
        <authorList>
            <person name="Lawrence D.P."/>
            <person name="Travadon R."/>
            <person name="Rolshausen P.E."/>
            <person name="Baumgartner K."/>
        </authorList>
    </citation>
    <scope>NUCLEOTIDE SEQUENCE [LARGE SCALE GENOMIC DNA]</scope>
    <source>
        <strain evidence="4">UCRPC4</strain>
    </source>
</reference>
<dbReference type="Gene3D" id="3.40.640.10">
    <property type="entry name" value="Type I PLP-dependent aspartate aminotransferase-like (Major domain)"/>
    <property type="match status" value="1"/>
</dbReference>
<comment type="similarity">
    <text evidence="1 3">Belongs to the class-III pyridoxal-phosphate-dependent aminotransferase family.</text>
</comment>
<organism evidence="4 5">
    <name type="scientific">Phaeomoniella chlamydospora</name>
    <name type="common">Phaeoacremonium chlamydosporum</name>
    <dbReference type="NCBI Taxonomy" id="158046"/>
    <lineage>
        <taxon>Eukaryota</taxon>
        <taxon>Fungi</taxon>
        <taxon>Dikarya</taxon>
        <taxon>Ascomycota</taxon>
        <taxon>Pezizomycotina</taxon>
        <taxon>Eurotiomycetes</taxon>
        <taxon>Chaetothyriomycetidae</taxon>
        <taxon>Phaeomoniellales</taxon>
        <taxon>Phaeomoniellaceae</taxon>
        <taxon>Phaeomoniella</taxon>
    </lineage>
</organism>
<evidence type="ECO:0000256" key="2">
    <source>
        <dbReference type="ARBA" id="ARBA00022898"/>
    </source>
</evidence>
<dbReference type="InterPro" id="IPR015421">
    <property type="entry name" value="PyrdxlP-dep_Trfase_major"/>
</dbReference>
<dbReference type="InterPro" id="IPR015424">
    <property type="entry name" value="PyrdxlP-dep_Trfase"/>
</dbReference>
<sequence length="444" mass="48138">MSTITTSSFWAKADKYLMTTGVPFSPVIITKAQGTRLYDGDNRQILDFTSGQMSSLLGHSHPEIVAIVRKYVGELDHLLSNMITQPVIDLAERLARLLPAPLEKSFFLNTGSESTEAAIKMAKLYTGRFEIVAFSASYHGLTQGSGAATYSAGRKNGGPSMPGQLAFPAPYAYRSYFRKPDNSYDWEREMDFGWSMIDRQSVGSLAAFIMEPILSTGGILDPPKGYLKRISAECRKRGMLLIMDEAQTGVGRTGQMFAFQHDDIVPDIVALSKTLGCGLPLASVSTTAEIERGCKAAGFLWLTTHLNDPLTAAVGNKVLEIVERDNICQRATERGDQLRKGLSKLQEKYWCIGDIRGRGLLQGIEIISDSKTKAPGSELGQAVSDRAMARGLSCNIVNLPGMGGVFRLAPPVTVSAEEIEEGLQILDEAFSHVLNAGGLMTAVA</sequence>
<evidence type="ECO:0000313" key="5">
    <source>
        <dbReference type="Proteomes" id="UP000053317"/>
    </source>
</evidence>
<evidence type="ECO:0000256" key="3">
    <source>
        <dbReference type="RuleBase" id="RU003560"/>
    </source>
</evidence>
<keyword evidence="5" id="KW-1185">Reference proteome</keyword>
<gene>
    <name evidence="4" type="ORF">UCRPC4_g05325</name>
</gene>
<dbReference type="InterPro" id="IPR049704">
    <property type="entry name" value="Aminotrans_3_PPA_site"/>
</dbReference>
<dbReference type="AlphaFoldDB" id="A0A0G2E3P2"/>
<dbReference type="GO" id="GO:0005739">
    <property type="term" value="C:mitochondrion"/>
    <property type="evidence" value="ECO:0007669"/>
    <property type="project" value="TreeGrafter"/>
</dbReference>
<dbReference type="InterPro" id="IPR015422">
    <property type="entry name" value="PyrdxlP-dep_Trfase_small"/>
</dbReference>
<comment type="caution">
    <text evidence="4">The sequence shown here is derived from an EMBL/GenBank/DDBJ whole genome shotgun (WGS) entry which is preliminary data.</text>
</comment>
<dbReference type="PANTHER" id="PTHR45688">
    <property type="match status" value="1"/>
</dbReference>
<accession>A0A0G2E3P2</accession>
<dbReference type="SUPFAM" id="SSF53383">
    <property type="entry name" value="PLP-dependent transferases"/>
    <property type="match status" value="1"/>
</dbReference>
<evidence type="ECO:0000313" key="4">
    <source>
        <dbReference type="EMBL" id="KKY17692.1"/>
    </source>
</evidence>
<keyword evidence="2 3" id="KW-0663">Pyridoxal phosphate</keyword>
<name>A0A0G2E3P2_PHACM</name>
<proteinExistence type="inferred from homology"/>
<reference evidence="4 5" key="2">
    <citation type="submission" date="2015-05" db="EMBL/GenBank/DDBJ databases">
        <authorList>
            <person name="Morales-Cruz A."/>
            <person name="Amrine K.C."/>
            <person name="Cantu D."/>
        </authorList>
    </citation>
    <scope>NUCLEOTIDE SEQUENCE [LARGE SCALE GENOMIC DNA]</scope>
    <source>
        <strain evidence="4">UCRPC4</strain>
    </source>
</reference>
<dbReference type="Proteomes" id="UP000053317">
    <property type="component" value="Unassembled WGS sequence"/>
</dbReference>